<dbReference type="Gene3D" id="1.20.1250.20">
    <property type="entry name" value="MFS general substrate transporter like domains"/>
    <property type="match status" value="1"/>
</dbReference>
<dbReference type="InterPro" id="IPR036259">
    <property type="entry name" value="MFS_trans_sf"/>
</dbReference>
<evidence type="ECO:0000256" key="4">
    <source>
        <dbReference type="ARBA" id="ARBA00023136"/>
    </source>
</evidence>
<feature type="transmembrane region" description="Helical" evidence="5">
    <location>
        <begin position="158"/>
        <end position="179"/>
    </location>
</feature>
<evidence type="ECO:0000256" key="3">
    <source>
        <dbReference type="ARBA" id="ARBA00022989"/>
    </source>
</evidence>
<dbReference type="GO" id="GO:0022857">
    <property type="term" value="F:transmembrane transporter activity"/>
    <property type="evidence" value="ECO:0007669"/>
    <property type="project" value="InterPro"/>
</dbReference>
<dbReference type="PANTHER" id="PTHR21576">
    <property type="entry name" value="UNCHARACTERIZED NODULIN-LIKE PROTEIN"/>
    <property type="match status" value="1"/>
</dbReference>
<evidence type="ECO:0000259" key="6">
    <source>
        <dbReference type="PROSITE" id="PS50850"/>
    </source>
</evidence>
<feature type="transmembrane region" description="Helical" evidence="5">
    <location>
        <begin position="58"/>
        <end position="78"/>
    </location>
</feature>
<keyword evidence="4 5" id="KW-0472">Membrane</keyword>
<feature type="transmembrane region" description="Helical" evidence="5">
    <location>
        <begin position="19"/>
        <end position="38"/>
    </location>
</feature>
<feature type="transmembrane region" description="Helical" evidence="5">
    <location>
        <begin position="362"/>
        <end position="382"/>
    </location>
</feature>
<name>A0A166CFB2_9AGAM</name>
<dbReference type="Pfam" id="PF07690">
    <property type="entry name" value="MFS_1"/>
    <property type="match status" value="1"/>
</dbReference>
<dbReference type="PANTHER" id="PTHR21576:SF160">
    <property type="entry name" value="NODULIN-LIKE DOMAIN-CONTAINING PROTEIN"/>
    <property type="match status" value="1"/>
</dbReference>
<feature type="transmembrane region" description="Helical" evidence="5">
    <location>
        <begin position="85"/>
        <end position="105"/>
    </location>
</feature>
<dbReference type="GO" id="GO:0000329">
    <property type="term" value="C:fungal-type vacuole membrane"/>
    <property type="evidence" value="ECO:0007669"/>
    <property type="project" value="TreeGrafter"/>
</dbReference>
<accession>A0A166CFB2</accession>
<dbReference type="InterPro" id="IPR020846">
    <property type="entry name" value="MFS_dom"/>
</dbReference>
<reference evidence="7 8" key="1">
    <citation type="journal article" date="2016" name="Mol. Biol. Evol.">
        <title>Comparative Genomics of Early-Diverging Mushroom-Forming Fungi Provides Insights into the Origins of Lignocellulose Decay Capabilities.</title>
        <authorList>
            <person name="Nagy L.G."/>
            <person name="Riley R."/>
            <person name="Tritt A."/>
            <person name="Adam C."/>
            <person name="Daum C."/>
            <person name="Floudas D."/>
            <person name="Sun H."/>
            <person name="Yadav J.S."/>
            <person name="Pangilinan J."/>
            <person name="Larsson K.H."/>
            <person name="Matsuura K."/>
            <person name="Barry K."/>
            <person name="Labutti K."/>
            <person name="Kuo R."/>
            <person name="Ohm R.A."/>
            <person name="Bhattacharya S.S."/>
            <person name="Shirouzu T."/>
            <person name="Yoshinaga Y."/>
            <person name="Martin F.M."/>
            <person name="Grigoriev I.V."/>
            <person name="Hibbett D.S."/>
        </authorList>
    </citation>
    <scope>NUCLEOTIDE SEQUENCE [LARGE SCALE GENOMIC DNA]</scope>
    <source>
        <strain evidence="7 8">HHB10207 ss-3</strain>
    </source>
</reference>
<feature type="transmembrane region" description="Helical" evidence="5">
    <location>
        <begin position="283"/>
        <end position="301"/>
    </location>
</feature>
<dbReference type="InterPro" id="IPR011701">
    <property type="entry name" value="MFS"/>
</dbReference>
<dbReference type="EMBL" id="KV428084">
    <property type="protein sequence ID" value="KZT37391.1"/>
    <property type="molecule type" value="Genomic_DNA"/>
</dbReference>
<feature type="transmembrane region" description="Helical" evidence="5">
    <location>
        <begin position="185"/>
        <end position="205"/>
    </location>
</feature>
<sequence>MALHAGSSSYTSPLELRRYGTLVGSTLVALASGTNYVYSAYAPQLGTRLRISNTQLNIIALAGNVGVYFSGPVWGRIVDRRGPRILLASGFIMLLIGYSGIRIFYDHGDSITKLGQPGLSLLVFCSFLTGFGGNGGLTASMNATAKSFPDRLRATTTGIVISGFGLSAFFFSTIAKVFFAHSTSSLLLLLSLGTSLPMIMGFFVVRPVPHAERPDDDEAFLHAGRQDYTAVSQSEIYEVPERNRVIEMSPSRSPPLPKSFPRTAESTALADIHGKTLLTSFDFWLLATITVFLSGTGLMYINNVGAMTKALYAHGNPEFNEAEAARYQGEQVSTISVANFLGRIIIGFSADFAKSKLGFPRSFGAAIIALGFVASQVAASRIEVLDRLWIASFILGLSYGGLFGLFPTITVDWFGLAHFSENWGFVSVSPAIGGNLFSLAFGRNLDAHDPTLASPAGEVSGRAIGDAAHQCLQGLTCYVDTLKLTIAACSLAFLLSLLAGWREWRRRKVESSVVWDAGADE</sequence>
<dbReference type="AlphaFoldDB" id="A0A166CFB2"/>
<evidence type="ECO:0000313" key="8">
    <source>
        <dbReference type="Proteomes" id="UP000076798"/>
    </source>
</evidence>
<comment type="subcellular location">
    <subcellularLocation>
        <location evidence="1">Membrane</location>
        <topology evidence="1">Multi-pass membrane protein</topology>
    </subcellularLocation>
</comment>
<protein>
    <submittedName>
        <fullName evidence="7">MFS general substrate transporter</fullName>
    </submittedName>
</protein>
<dbReference type="SUPFAM" id="SSF103473">
    <property type="entry name" value="MFS general substrate transporter"/>
    <property type="match status" value="1"/>
</dbReference>
<gene>
    <name evidence="7" type="ORF">SISSUDRAFT_1048481</name>
</gene>
<feature type="domain" description="Major facilitator superfamily (MFS) profile" evidence="6">
    <location>
        <begin position="1"/>
        <end position="209"/>
    </location>
</feature>
<evidence type="ECO:0000256" key="2">
    <source>
        <dbReference type="ARBA" id="ARBA00022692"/>
    </source>
</evidence>
<proteinExistence type="predicted"/>
<feature type="transmembrane region" description="Helical" evidence="5">
    <location>
        <begin position="117"/>
        <end position="137"/>
    </location>
</feature>
<evidence type="ECO:0000256" key="1">
    <source>
        <dbReference type="ARBA" id="ARBA00004141"/>
    </source>
</evidence>
<dbReference type="Proteomes" id="UP000076798">
    <property type="component" value="Unassembled WGS sequence"/>
</dbReference>
<evidence type="ECO:0000313" key="7">
    <source>
        <dbReference type="EMBL" id="KZT37391.1"/>
    </source>
</evidence>
<keyword evidence="8" id="KW-1185">Reference proteome</keyword>
<keyword evidence="2 5" id="KW-0812">Transmembrane</keyword>
<dbReference type="STRING" id="1314776.A0A166CFB2"/>
<organism evidence="7 8">
    <name type="scientific">Sistotremastrum suecicum HHB10207 ss-3</name>
    <dbReference type="NCBI Taxonomy" id="1314776"/>
    <lineage>
        <taxon>Eukaryota</taxon>
        <taxon>Fungi</taxon>
        <taxon>Dikarya</taxon>
        <taxon>Basidiomycota</taxon>
        <taxon>Agaricomycotina</taxon>
        <taxon>Agaricomycetes</taxon>
        <taxon>Sistotremastrales</taxon>
        <taxon>Sistotremastraceae</taxon>
        <taxon>Sistotremastrum</taxon>
    </lineage>
</organism>
<dbReference type="OrthoDB" id="410267at2759"/>
<feature type="transmembrane region" description="Helical" evidence="5">
    <location>
        <begin position="388"/>
        <end position="411"/>
    </location>
</feature>
<evidence type="ECO:0000256" key="5">
    <source>
        <dbReference type="SAM" id="Phobius"/>
    </source>
</evidence>
<feature type="transmembrane region" description="Helical" evidence="5">
    <location>
        <begin position="482"/>
        <end position="501"/>
    </location>
</feature>
<keyword evidence="3 5" id="KW-1133">Transmembrane helix</keyword>
<dbReference type="PROSITE" id="PS50850">
    <property type="entry name" value="MFS"/>
    <property type="match status" value="1"/>
</dbReference>